<reference evidence="4 5" key="1">
    <citation type="journal article" date="2018" name="Int. J. Syst. Evol. Microbiol.">
        <title>Epidermidibacterium keratini gen. nov., sp. nov., a member of the family Sporichthyaceae, isolated from keratin epidermis.</title>
        <authorList>
            <person name="Lee D.G."/>
            <person name="Trujillo M.E."/>
            <person name="Kang S."/>
            <person name="Nam J.J."/>
            <person name="Kim Y.J."/>
        </authorList>
    </citation>
    <scope>NUCLEOTIDE SEQUENCE [LARGE SCALE GENOMIC DNA]</scope>
    <source>
        <strain evidence="4 5">EPI-7</strain>
    </source>
</reference>
<dbReference type="HAMAP" id="MF_01483">
    <property type="entry name" value="RbpA"/>
    <property type="match status" value="1"/>
</dbReference>
<dbReference type="InterPro" id="IPR038638">
    <property type="entry name" value="RbpA_sf"/>
</dbReference>
<dbReference type="InterPro" id="IPR018527">
    <property type="entry name" value="Rubredoxin_Fe_BS"/>
</dbReference>
<gene>
    <name evidence="2" type="primary">rbpA</name>
    <name evidence="4" type="ORF">EK0264_18865</name>
</gene>
<dbReference type="GO" id="GO:0008270">
    <property type="term" value="F:zinc ion binding"/>
    <property type="evidence" value="ECO:0007669"/>
    <property type="project" value="UniProtKB-UniRule"/>
</dbReference>
<dbReference type="InParanoid" id="A0A7L4YST9"/>
<keyword evidence="2" id="KW-0804">Transcription</keyword>
<comment type="function">
    <text evidence="2">Binds to RNA polymerase (RNAP), stimulating transcription from principal, but not alternative sigma factor promoters.</text>
</comment>
<evidence type="ECO:0000313" key="4">
    <source>
        <dbReference type="EMBL" id="QHC02128.1"/>
    </source>
</evidence>
<dbReference type="AlphaFoldDB" id="A0A7L4YST9"/>
<protein>
    <recommendedName>
        <fullName evidence="2">RNA polymerase-binding protein RbpA</fullName>
    </recommendedName>
</protein>
<dbReference type="Gene3D" id="2.20.28.270">
    <property type="entry name" value="RNA polymerase-binding protein A"/>
    <property type="match status" value="1"/>
</dbReference>
<dbReference type="GO" id="GO:0001000">
    <property type="term" value="F:bacterial-type RNA polymerase core enzyme binding"/>
    <property type="evidence" value="ECO:0007669"/>
    <property type="project" value="UniProtKB-UniRule"/>
</dbReference>
<dbReference type="Proteomes" id="UP000463857">
    <property type="component" value="Chromosome"/>
</dbReference>
<dbReference type="PROSITE" id="PS00202">
    <property type="entry name" value="RUBREDOXIN"/>
    <property type="match status" value="1"/>
</dbReference>
<evidence type="ECO:0000256" key="2">
    <source>
        <dbReference type="HAMAP-Rule" id="MF_01483"/>
    </source>
</evidence>
<accession>A0A7L4YST9</accession>
<name>A0A7L4YST9_9ACTN</name>
<dbReference type="EMBL" id="CP047156">
    <property type="protein sequence ID" value="QHC02128.1"/>
    <property type="molecule type" value="Genomic_DNA"/>
</dbReference>
<organism evidence="4 5">
    <name type="scientific">Epidermidibacterium keratini</name>
    <dbReference type="NCBI Taxonomy" id="1891644"/>
    <lineage>
        <taxon>Bacteria</taxon>
        <taxon>Bacillati</taxon>
        <taxon>Actinomycetota</taxon>
        <taxon>Actinomycetes</taxon>
        <taxon>Sporichthyales</taxon>
        <taxon>Sporichthyaceae</taxon>
        <taxon>Epidermidibacterium</taxon>
    </lineage>
</organism>
<dbReference type="KEGG" id="eke:EK0264_18865"/>
<evidence type="ECO:0000313" key="5">
    <source>
        <dbReference type="Proteomes" id="UP000463857"/>
    </source>
</evidence>
<feature type="binding site" evidence="2">
    <location>
        <position position="57"/>
    </location>
    <ligand>
        <name>Zn(2+)</name>
        <dbReference type="ChEBI" id="CHEBI:29105"/>
    </ligand>
</feature>
<evidence type="ECO:0000256" key="3">
    <source>
        <dbReference type="SAM" id="MobiDB-lite"/>
    </source>
</evidence>
<sequence>MAGGNIIRGTRVGSGPMGENERGQAAPRVRIAFHCANGHEASPAFAADADVPEEWDCPKCGLPAGRDSAKPPTARTTEVYKTHIAYVRERRTDADGEALLDEALQKLRARRGEV</sequence>
<dbReference type="GO" id="GO:0045893">
    <property type="term" value="P:positive regulation of DNA-templated transcription"/>
    <property type="evidence" value="ECO:0007669"/>
    <property type="project" value="UniProtKB-UniRule"/>
</dbReference>
<dbReference type="InterPro" id="IPR025182">
    <property type="entry name" value="RNApol-bd_RbpA"/>
</dbReference>
<keyword evidence="2" id="KW-0805">Transcription regulation</keyword>
<feature type="binding site" evidence="2">
    <location>
        <position position="60"/>
    </location>
    <ligand>
        <name>Zn(2+)</name>
        <dbReference type="ChEBI" id="CHEBI:29105"/>
    </ligand>
</feature>
<feature type="region of interest" description="Disordered" evidence="3">
    <location>
        <begin position="1"/>
        <end position="24"/>
    </location>
</feature>
<comment type="similarity">
    <text evidence="2">Belongs to the RNA polymerase-binding protein RbpA family.</text>
</comment>
<evidence type="ECO:0000256" key="1">
    <source>
        <dbReference type="ARBA" id="ARBA00022723"/>
    </source>
</evidence>
<proteinExistence type="inferred from homology"/>
<dbReference type="RefSeq" id="WP_159547252.1">
    <property type="nucleotide sequence ID" value="NZ_CP047156.1"/>
</dbReference>
<keyword evidence="2" id="KW-0862">Zinc</keyword>
<keyword evidence="5" id="KW-1185">Reference proteome</keyword>
<feature type="binding site" evidence="2">
    <location>
        <position position="39"/>
    </location>
    <ligand>
        <name>Zn(2+)</name>
        <dbReference type="ChEBI" id="CHEBI:29105"/>
    </ligand>
</feature>
<keyword evidence="1 2" id="KW-0479">Metal-binding</keyword>
<comment type="subunit">
    <text evidence="2">Forms a complex with the RNAP catalytic core and with free principal sigma factors.</text>
</comment>
<feature type="binding site" evidence="2">
    <location>
        <position position="35"/>
    </location>
    <ligand>
        <name>Zn(2+)</name>
        <dbReference type="ChEBI" id="CHEBI:29105"/>
    </ligand>
</feature>
<dbReference type="OrthoDB" id="3254820at2"/>
<dbReference type="Pfam" id="PF13397">
    <property type="entry name" value="RbpA"/>
    <property type="match status" value="1"/>
</dbReference>
<comment type="cofactor">
    <cofactor evidence="2">
        <name>Zn(2+)</name>
        <dbReference type="ChEBI" id="CHEBI:29105"/>
    </cofactor>
    <text evidence="2">Bind 1 Zn(2+) per subunit.</text>
</comment>